<dbReference type="PANTHER" id="PTHR28309:SF1">
    <property type="entry name" value="REQUIRED FOR EXCISION 1-B DOMAIN-CONTAINING PROTEIN"/>
    <property type="match status" value="1"/>
</dbReference>
<dbReference type="Pfam" id="PF14966">
    <property type="entry name" value="DNA_repr_REX1B"/>
    <property type="match status" value="1"/>
</dbReference>
<reference evidence="1 2" key="1">
    <citation type="submission" date="2022-05" db="EMBL/GenBank/DDBJ databases">
        <authorList>
            <consortium name="Genoscope - CEA"/>
            <person name="William W."/>
        </authorList>
    </citation>
    <scope>NUCLEOTIDE SEQUENCE [LARGE SCALE GENOMIC DNA]</scope>
</reference>
<protein>
    <submittedName>
        <fullName evidence="1">Uncharacterized protein</fullName>
    </submittedName>
</protein>
<dbReference type="InterPro" id="IPR039491">
    <property type="entry name" value="REX1-B"/>
</dbReference>
<evidence type="ECO:0000313" key="1">
    <source>
        <dbReference type="EMBL" id="CAH3015377.1"/>
    </source>
</evidence>
<proteinExistence type="predicted"/>
<dbReference type="Proteomes" id="UP001159427">
    <property type="component" value="Unassembled WGS sequence"/>
</dbReference>
<sequence>SGFTEYLQTGPDYDFPSYRELVHNVTQTFNNISNEVIDIETKLRESGQSAISEVIRKIQLKEKEKLELTAKLQIAEQSADIDTSDEDKVEEVTTLKTSLQKLMEMIFELLDELKYEAEDILLEET</sequence>
<feature type="non-terminal residue" evidence="1">
    <location>
        <position position="1"/>
    </location>
</feature>
<dbReference type="PANTHER" id="PTHR28309">
    <property type="entry name" value="REQUIRED FOR EXCISION 1-B DOMAIN-CONTAINING PROTEIN"/>
    <property type="match status" value="1"/>
</dbReference>
<name>A0ABN8LGS3_9CNID</name>
<evidence type="ECO:0000313" key="2">
    <source>
        <dbReference type="Proteomes" id="UP001159427"/>
    </source>
</evidence>
<gene>
    <name evidence="1" type="ORF">PEVE_00016540</name>
</gene>
<organism evidence="1 2">
    <name type="scientific">Porites evermanni</name>
    <dbReference type="NCBI Taxonomy" id="104178"/>
    <lineage>
        <taxon>Eukaryota</taxon>
        <taxon>Metazoa</taxon>
        <taxon>Cnidaria</taxon>
        <taxon>Anthozoa</taxon>
        <taxon>Hexacorallia</taxon>
        <taxon>Scleractinia</taxon>
        <taxon>Fungiina</taxon>
        <taxon>Poritidae</taxon>
        <taxon>Porites</taxon>
    </lineage>
</organism>
<keyword evidence="2" id="KW-1185">Reference proteome</keyword>
<dbReference type="EMBL" id="CALNXI010000023">
    <property type="protein sequence ID" value="CAH3015377.1"/>
    <property type="molecule type" value="Genomic_DNA"/>
</dbReference>
<accession>A0ABN8LGS3</accession>
<comment type="caution">
    <text evidence="1">The sequence shown here is derived from an EMBL/GenBank/DDBJ whole genome shotgun (WGS) entry which is preliminary data.</text>
</comment>